<proteinExistence type="predicted"/>
<sequence>MIYLSANHVNPFKQRRYCGGKFRQLKPQHGFWQRQGSGSVAPSRSSSLGPCAIIGPGAFHGPKCTKSEYSSQGRRYELNLWQWQPELAAGTVTGTATACRSCHRNCQSLPELPQPARAAKACWRVPGDSARMPEGARQAIKACHGGCRSFC</sequence>
<dbReference type="Proteomes" id="UP001482620">
    <property type="component" value="Unassembled WGS sequence"/>
</dbReference>
<gene>
    <name evidence="1" type="ORF">ILYODFUR_036279</name>
</gene>
<dbReference type="EMBL" id="JAHRIQ010053628">
    <property type="protein sequence ID" value="MEQ2238738.1"/>
    <property type="molecule type" value="Genomic_DNA"/>
</dbReference>
<protein>
    <submittedName>
        <fullName evidence="1">Uncharacterized protein</fullName>
    </submittedName>
</protein>
<evidence type="ECO:0000313" key="1">
    <source>
        <dbReference type="EMBL" id="MEQ2238738.1"/>
    </source>
</evidence>
<reference evidence="1 2" key="1">
    <citation type="submission" date="2021-06" db="EMBL/GenBank/DDBJ databases">
        <authorList>
            <person name="Palmer J.M."/>
        </authorList>
    </citation>
    <scope>NUCLEOTIDE SEQUENCE [LARGE SCALE GENOMIC DNA]</scope>
    <source>
        <strain evidence="2">if_2019</strain>
        <tissue evidence="1">Muscle</tissue>
    </source>
</reference>
<keyword evidence="2" id="KW-1185">Reference proteome</keyword>
<evidence type="ECO:0000313" key="2">
    <source>
        <dbReference type="Proteomes" id="UP001482620"/>
    </source>
</evidence>
<name>A0ABV0U3K6_9TELE</name>
<accession>A0ABV0U3K6</accession>
<organism evidence="1 2">
    <name type="scientific">Ilyodon furcidens</name>
    <name type="common">goldbreast splitfin</name>
    <dbReference type="NCBI Taxonomy" id="33524"/>
    <lineage>
        <taxon>Eukaryota</taxon>
        <taxon>Metazoa</taxon>
        <taxon>Chordata</taxon>
        <taxon>Craniata</taxon>
        <taxon>Vertebrata</taxon>
        <taxon>Euteleostomi</taxon>
        <taxon>Actinopterygii</taxon>
        <taxon>Neopterygii</taxon>
        <taxon>Teleostei</taxon>
        <taxon>Neoteleostei</taxon>
        <taxon>Acanthomorphata</taxon>
        <taxon>Ovalentaria</taxon>
        <taxon>Atherinomorphae</taxon>
        <taxon>Cyprinodontiformes</taxon>
        <taxon>Goodeidae</taxon>
        <taxon>Ilyodon</taxon>
    </lineage>
</organism>
<comment type="caution">
    <text evidence="1">The sequence shown here is derived from an EMBL/GenBank/DDBJ whole genome shotgun (WGS) entry which is preliminary data.</text>
</comment>